<dbReference type="GeneID" id="54565193"/>
<keyword evidence="3" id="KW-1185">Reference proteome</keyword>
<dbReference type="AlphaFoldDB" id="A0A6A6CW81"/>
<feature type="region of interest" description="Disordered" evidence="1">
    <location>
        <begin position="151"/>
        <end position="188"/>
    </location>
</feature>
<evidence type="ECO:0000313" key="3">
    <source>
        <dbReference type="Proteomes" id="UP000799537"/>
    </source>
</evidence>
<feature type="region of interest" description="Disordered" evidence="1">
    <location>
        <begin position="56"/>
        <end position="93"/>
    </location>
</feature>
<dbReference type="RefSeq" id="XP_033670961.1">
    <property type="nucleotide sequence ID" value="XM_033811921.1"/>
</dbReference>
<accession>A0A6A6CW81</accession>
<organism evidence="2 3">
    <name type="scientific">Zasmidium cellare ATCC 36951</name>
    <dbReference type="NCBI Taxonomy" id="1080233"/>
    <lineage>
        <taxon>Eukaryota</taxon>
        <taxon>Fungi</taxon>
        <taxon>Dikarya</taxon>
        <taxon>Ascomycota</taxon>
        <taxon>Pezizomycotina</taxon>
        <taxon>Dothideomycetes</taxon>
        <taxon>Dothideomycetidae</taxon>
        <taxon>Mycosphaerellales</taxon>
        <taxon>Mycosphaerellaceae</taxon>
        <taxon>Zasmidium</taxon>
    </lineage>
</organism>
<gene>
    <name evidence="2" type="ORF">M409DRAFT_51839</name>
</gene>
<sequence>MSHLRLPVGLGSATLLPDAQCLILASICLCRKVCRRGSQDATPAFPHSALCETHAMTEQHNTKSPSSTLDDKSCKAPSTRRRSRRREDNSEPSFSFIHFTGEASFRPGRAQKAVRAQAARASSDRRLATIERRREATRANSADSRALLKTASDGVHDNQLSPLSQNSLSPLTRARSAPPTLPRDGLPSGLAARGSLTIADDWTCDLSGIVQHKLLATTSSDHQQRPAMSRAIIVLLRHKLIVAVQAIIQADVEAKKVLASVVALLAGWEAVSEYILRVDGVADG</sequence>
<evidence type="ECO:0000313" key="2">
    <source>
        <dbReference type="EMBL" id="KAF2170072.1"/>
    </source>
</evidence>
<evidence type="ECO:0000256" key="1">
    <source>
        <dbReference type="SAM" id="MobiDB-lite"/>
    </source>
</evidence>
<dbReference type="EMBL" id="ML993586">
    <property type="protein sequence ID" value="KAF2170072.1"/>
    <property type="molecule type" value="Genomic_DNA"/>
</dbReference>
<protein>
    <submittedName>
        <fullName evidence="2">Uncharacterized protein</fullName>
    </submittedName>
</protein>
<name>A0A6A6CW81_ZASCE</name>
<feature type="compositionally biased region" description="Low complexity" evidence="1">
    <location>
        <begin position="158"/>
        <end position="171"/>
    </location>
</feature>
<reference evidence="2" key="1">
    <citation type="journal article" date="2020" name="Stud. Mycol.">
        <title>101 Dothideomycetes genomes: a test case for predicting lifestyles and emergence of pathogens.</title>
        <authorList>
            <person name="Haridas S."/>
            <person name="Albert R."/>
            <person name="Binder M."/>
            <person name="Bloem J."/>
            <person name="Labutti K."/>
            <person name="Salamov A."/>
            <person name="Andreopoulos B."/>
            <person name="Baker S."/>
            <person name="Barry K."/>
            <person name="Bills G."/>
            <person name="Bluhm B."/>
            <person name="Cannon C."/>
            <person name="Castanera R."/>
            <person name="Culley D."/>
            <person name="Daum C."/>
            <person name="Ezra D."/>
            <person name="Gonzalez J."/>
            <person name="Henrissat B."/>
            <person name="Kuo A."/>
            <person name="Liang C."/>
            <person name="Lipzen A."/>
            <person name="Lutzoni F."/>
            <person name="Magnuson J."/>
            <person name="Mondo S."/>
            <person name="Nolan M."/>
            <person name="Ohm R."/>
            <person name="Pangilinan J."/>
            <person name="Park H.-J."/>
            <person name="Ramirez L."/>
            <person name="Alfaro M."/>
            <person name="Sun H."/>
            <person name="Tritt A."/>
            <person name="Yoshinaga Y."/>
            <person name="Zwiers L.-H."/>
            <person name="Turgeon B."/>
            <person name="Goodwin S."/>
            <person name="Spatafora J."/>
            <person name="Crous P."/>
            <person name="Grigoriev I."/>
        </authorList>
    </citation>
    <scope>NUCLEOTIDE SEQUENCE</scope>
    <source>
        <strain evidence="2">ATCC 36951</strain>
    </source>
</reference>
<proteinExistence type="predicted"/>
<dbReference type="Proteomes" id="UP000799537">
    <property type="component" value="Unassembled WGS sequence"/>
</dbReference>